<proteinExistence type="predicted"/>
<dbReference type="AlphaFoldDB" id="A0A0G4ILB6"/>
<evidence type="ECO:0000313" key="2">
    <source>
        <dbReference type="Proteomes" id="UP000039324"/>
    </source>
</evidence>
<dbReference type="Proteomes" id="UP000039324">
    <property type="component" value="Unassembled WGS sequence"/>
</dbReference>
<accession>A0A0G4ILB6</accession>
<dbReference type="EMBL" id="CDSF01000038">
    <property type="protein sequence ID" value="CEO95895.1"/>
    <property type="molecule type" value="Genomic_DNA"/>
</dbReference>
<organism evidence="1 2">
    <name type="scientific">Plasmodiophora brassicae</name>
    <name type="common">Clubroot disease agent</name>
    <dbReference type="NCBI Taxonomy" id="37360"/>
    <lineage>
        <taxon>Eukaryota</taxon>
        <taxon>Sar</taxon>
        <taxon>Rhizaria</taxon>
        <taxon>Endomyxa</taxon>
        <taxon>Phytomyxea</taxon>
        <taxon>Plasmodiophorida</taxon>
        <taxon>Plasmodiophoridae</taxon>
        <taxon>Plasmodiophora</taxon>
    </lineage>
</organism>
<name>A0A0G4ILB6_PLABS</name>
<keyword evidence="2" id="KW-1185">Reference proteome</keyword>
<reference evidence="1 2" key="1">
    <citation type="submission" date="2015-02" db="EMBL/GenBank/DDBJ databases">
        <authorList>
            <person name="Chooi Y.-H."/>
        </authorList>
    </citation>
    <scope>NUCLEOTIDE SEQUENCE [LARGE SCALE GENOMIC DNA]</scope>
    <source>
        <strain evidence="1">E3</strain>
    </source>
</reference>
<sequence>MSRSLKSYHIIYDLSSLFNHIPKAMYVVRCKWALMDDNIAVGTAADVEHAGAVKGCPMTEHRLARREICRKLYRQLRFHMNQRASHYPFQLAVELLNAIVR</sequence>
<protein>
    <submittedName>
        <fullName evidence="1">Uncharacterized protein</fullName>
    </submittedName>
</protein>
<evidence type="ECO:0000313" key="1">
    <source>
        <dbReference type="EMBL" id="CEO95895.1"/>
    </source>
</evidence>
<gene>
    <name evidence="1" type="ORF">PBRA_009694</name>
</gene>